<organism evidence="11 12">
    <name type="scientific">Deinococcus carri</name>
    <dbReference type="NCBI Taxonomy" id="1211323"/>
    <lineage>
        <taxon>Bacteria</taxon>
        <taxon>Thermotogati</taxon>
        <taxon>Deinococcota</taxon>
        <taxon>Deinococci</taxon>
        <taxon>Deinococcales</taxon>
        <taxon>Deinococcaceae</taxon>
        <taxon>Deinococcus</taxon>
    </lineage>
</organism>
<evidence type="ECO:0000256" key="9">
    <source>
        <dbReference type="HAMAP-Rule" id="MF_00067"/>
    </source>
</evidence>
<keyword evidence="6 9" id="KW-0862">Zinc</keyword>
<proteinExistence type="inferred from homology"/>
<feature type="binding site" evidence="9">
    <location>
        <position position="493"/>
    </location>
    <ligand>
        <name>Zn(2+)</name>
        <dbReference type="ChEBI" id="CHEBI:29105"/>
    </ligand>
</feature>
<dbReference type="Pfam" id="PF13580">
    <property type="entry name" value="SIS_2"/>
    <property type="match status" value="1"/>
</dbReference>
<evidence type="ECO:0000313" key="11">
    <source>
        <dbReference type="EMBL" id="GAA5512853.1"/>
    </source>
</evidence>
<dbReference type="InterPro" id="IPR046348">
    <property type="entry name" value="SIS_dom_sf"/>
</dbReference>
<dbReference type="Proteomes" id="UP001401887">
    <property type="component" value="Unassembled WGS sequence"/>
</dbReference>
<dbReference type="Pfam" id="PF13439">
    <property type="entry name" value="Glyco_transf_4"/>
    <property type="match status" value="1"/>
</dbReference>
<keyword evidence="4 9" id="KW-0963">Cytoplasm</keyword>
<dbReference type="EMBL" id="BAABRP010000004">
    <property type="protein sequence ID" value="GAA5512853.1"/>
    <property type="molecule type" value="Genomic_DNA"/>
</dbReference>
<dbReference type="Pfam" id="PF00534">
    <property type="entry name" value="Glycos_transf_1"/>
    <property type="match status" value="1"/>
</dbReference>
<feature type="binding site" evidence="9">
    <location>
        <position position="489"/>
    </location>
    <ligand>
        <name>Zn(2+)</name>
        <dbReference type="ChEBI" id="CHEBI:29105"/>
    </ligand>
</feature>
<protein>
    <recommendedName>
        <fullName evidence="9">Phosphoheptose isomerase</fullName>
        <ecNumber evidence="9">5.3.1.28</ecNumber>
    </recommendedName>
    <alternativeName>
        <fullName evidence="9">Sedoheptulose 7-phosphate isomerase</fullName>
    </alternativeName>
</protein>
<dbReference type="CDD" id="cd03800">
    <property type="entry name" value="GT4_sucrose_synthase"/>
    <property type="match status" value="1"/>
</dbReference>
<evidence type="ECO:0000256" key="7">
    <source>
        <dbReference type="ARBA" id="ARBA00023235"/>
    </source>
</evidence>
<evidence type="ECO:0000259" key="10">
    <source>
        <dbReference type="PROSITE" id="PS51464"/>
    </source>
</evidence>
<dbReference type="InterPro" id="IPR001296">
    <property type="entry name" value="Glyco_trans_1"/>
</dbReference>
<comment type="caution">
    <text evidence="11">The sequence shown here is derived from an EMBL/GenBank/DDBJ whole genome shotgun (WGS) entry which is preliminary data.</text>
</comment>
<dbReference type="PANTHER" id="PTHR30390">
    <property type="entry name" value="SEDOHEPTULOSE 7-PHOSPHATE ISOMERASE / DNAA INITIATOR-ASSOCIATING FACTOR FOR REPLICATION INITIATION"/>
    <property type="match status" value="1"/>
</dbReference>
<dbReference type="InterPro" id="IPR035461">
    <property type="entry name" value="GmhA/DiaA"/>
</dbReference>
<dbReference type="CDD" id="cd05006">
    <property type="entry name" value="SIS_GmhA"/>
    <property type="match status" value="1"/>
</dbReference>
<evidence type="ECO:0000256" key="5">
    <source>
        <dbReference type="ARBA" id="ARBA00022723"/>
    </source>
</evidence>
<dbReference type="Gene3D" id="3.40.50.2000">
    <property type="entry name" value="Glycogen Phosphorylase B"/>
    <property type="match status" value="2"/>
</dbReference>
<dbReference type="InterPro" id="IPR028098">
    <property type="entry name" value="Glyco_trans_4-like_N"/>
</dbReference>
<dbReference type="Gene3D" id="3.40.50.10490">
    <property type="entry name" value="Glucose-6-phosphate isomerase like protein, domain 1"/>
    <property type="match status" value="1"/>
</dbReference>
<evidence type="ECO:0000256" key="3">
    <source>
        <dbReference type="ARBA" id="ARBA00009894"/>
    </source>
</evidence>
<comment type="cofactor">
    <cofactor evidence="9">
        <name>Zn(2+)</name>
        <dbReference type="ChEBI" id="CHEBI:29105"/>
    </cofactor>
    <text evidence="9">Binds 1 zinc ion per subunit.</text>
</comment>
<feature type="binding site" evidence="9">
    <location>
        <begin position="523"/>
        <end position="524"/>
    </location>
    <ligand>
        <name>substrate</name>
    </ligand>
</feature>
<keyword evidence="12" id="KW-1185">Reference proteome</keyword>
<evidence type="ECO:0000313" key="12">
    <source>
        <dbReference type="Proteomes" id="UP001401887"/>
    </source>
</evidence>
<sequence>MTTSGVKKIALISEHASPLATLGGTDAGGQNVYVAQVARHLANLGHAVDVFTRRDAPHLPEVLEWVPGVRVVHVPAGPAAVIPKEDLLPLMPEFTRYMAAFMAREGRYDLLHANFWMSGLVAADLKRLLGVPFVITFHALGKVRRLHQGEADGFPDDRFAIEERLVREADRIIAECPQDEADLRELYGADPARIVTVPCGFDPAEFSPQGRREARERLGLDPAELTVLQLGRMVPRKGVDDAIRGFARAVRSLGQPARLLVVGGNSPDPDPALTPELGRLRAIAQEEGVEDRVTFTGSRDRSVLRDYYSAADVFISTPWYEPFGITPLEAMACGTPVLGARVGGIQHTVADGETGFLVPPRDPDALGERLADLLADAALRERMGAAALARVRTHFTWEGVARQLAQVYREVGEETAAQPALPPAGDAVGSTIDSAVDRAFQNLITTLAHSRAALGPQIEAAAAAITACFERGGKVLVCGNGGSAADAQHFAAELVGRFRLDGRRGLPVLALTADTAMLTAWSNDVGFGDVFARQVEAFGTEGDLLLAISTSGRSPNVVAALQAARRRGLTTLALLGGRGGDALALADLPLLVPSSDTPRIQEVHILALHLICELVEEQISEGLPTHLPPPVRLNPPGAAPLISAPQTNGNRKGVNV</sequence>
<comment type="miscellaneous">
    <text evidence="9">The reaction produces a racemic mixture of D-glycero-alpha-D-manno-heptose 7-phosphate and D-glycero-beta-D-manno-heptose 7-phosphate.</text>
</comment>
<evidence type="ECO:0000256" key="8">
    <source>
        <dbReference type="ARBA" id="ARBA00023277"/>
    </source>
</evidence>
<comment type="pathway">
    <text evidence="9">Carbohydrate biosynthesis; D-glycero-D-manno-heptose 7-phosphate biosynthesis; D-glycero-alpha-D-manno-heptose 7-phosphate and D-glycero-beta-D-manno-heptose 7-phosphate from sedoheptulose 7-phosphate: step 1/1.</text>
</comment>
<dbReference type="EC" id="5.3.1.28" evidence="9"/>
<feature type="binding site" evidence="9">
    <location>
        <position position="493"/>
    </location>
    <ligand>
        <name>substrate</name>
    </ligand>
</feature>
<feature type="binding site" evidence="9">
    <location>
        <position position="601"/>
    </location>
    <ligand>
        <name>substrate</name>
    </ligand>
</feature>
<reference evidence="11 12" key="1">
    <citation type="submission" date="2024-02" db="EMBL/GenBank/DDBJ databases">
        <title>Deinococcus carri NBRC 110142.</title>
        <authorList>
            <person name="Ichikawa N."/>
            <person name="Katano-Makiyama Y."/>
            <person name="Hidaka K."/>
        </authorList>
    </citation>
    <scope>NUCLEOTIDE SEQUENCE [LARGE SCALE GENOMIC DNA]</scope>
    <source>
        <strain evidence="11 12">NBRC 110142</strain>
    </source>
</reference>
<feature type="binding site" evidence="9">
    <location>
        <position position="609"/>
    </location>
    <ligand>
        <name>Zn(2+)</name>
        <dbReference type="ChEBI" id="CHEBI:29105"/>
    </ligand>
</feature>
<dbReference type="InterPro" id="IPR050099">
    <property type="entry name" value="SIS_GmhA/DiaA_subfam"/>
</dbReference>
<gene>
    <name evidence="11" type="primary">mshA_4</name>
    <name evidence="9" type="synonym">gmhA</name>
    <name evidence="11" type="ORF">Dcar01_01577</name>
</gene>
<evidence type="ECO:0000256" key="6">
    <source>
        <dbReference type="ARBA" id="ARBA00022833"/>
    </source>
</evidence>
<accession>A0ABP9W8J1</accession>
<keyword evidence="5 9" id="KW-0479">Metal-binding</keyword>
<evidence type="ECO:0000256" key="2">
    <source>
        <dbReference type="ARBA" id="ARBA00004496"/>
    </source>
</evidence>
<dbReference type="SUPFAM" id="SSF53756">
    <property type="entry name" value="UDP-Glycosyltransferase/glycogen phosphorylase"/>
    <property type="match status" value="1"/>
</dbReference>
<feature type="binding site" evidence="9">
    <location>
        <position position="601"/>
    </location>
    <ligand>
        <name>Zn(2+)</name>
        <dbReference type="ChEBI" id="CHEBI:29105"/>
    </ligand>
</feature>
<comment type="catalytic activity">
    <reaction evidence="1 9">
        <text>2 D-sedoheptulose 7-phosphate = D-glycero-alpha-D-manno-heptose 7-phosphate + D-glycero-beta-D-manno-heptose 7-phosphate</text>
        <dbReference type="Rhea" id="RHEA:27489"/>
        <dbReference type="ChEBI" id="CHEBI:57483"/>
        <dbReference type="ChEBI" id="CHEBI:60203"/>
        <dbReference type="ChEBI" id="CHEBI:60204"/>
        <dbReference type="EC" id="5.3.1.28"/>
    </reaction>
</comment>
<comment type="similarity">
    <text evidence="3 9">Belongs to the SIS family. GmhA subfamily.</text>
</comment>
<dbReference type="SUPFAM" id="SSF53697">
    <property type="entry name" value="SIS domain"/>
    <property type="match status" value="1"/>
</dbReference>
<keyword evidence="7 9" id="KW-0413">Isomerase</keyword>
<comment type="subcellular location">
    <subcellularLocation>
        <location evidence="2 9">Cytoplasm</location>
    </subcellularLocation>
</comment>
<dbReference type="InterPro" id="IPR004515">
    <property type="entry name" value="Phosphoheptose_Isoase"/>
</dbReference>
<keyword evidence="8 9" id="KW-0119">Carbohydrate metabolism</keyword>
<dbReference type="RefSeq" id="WP_345463463.1">
    <property type="nucleotide sequence ID" value="NZ_BAABRP010000004.1"/>
</dbReference>
<evidence type="ECO:0000256" key="1">
    <source>
        <dbReference type="ARBA" id="ARBA00000348"/>
    </source>
</evidence>
<dbReference type="PROSITE" id="PS51464">
    <property type="entry name" value="SIS"/>
    <property type="match status" value="1"/>
</dbReference>
<dbReference type="HAMAP" id="MF_00067">
    <property type="entry name" value="GmhA"/>
    <property type="match status" value="1"/>
</dbReference>
<evidence type="ECO:0000256" key="4">
    <source>
        <dbReference type="ARBA" id="ARBA00022490"/>
    </source>
</evidence>
<name>A0ABP9W8J1_9DEIO</name>
<feature type="binding site" evidence="9">
    <location>
        <begin position="480"/>
        <end position="482"/>
    </location>
    <ligand>
        <name>substrate</name>
    </ligand>
</feature>
<feature type="domain" description="SIS" evidence="10">
    <location>
        <begin position="465"/>
        <end position="621"/>
    </location>
</feature>
<dbReference type="InterPro" id="IPR001347">
    <property type="entry name" value="SIS_dom"/>
</dbReference>
<feature type="binding site" evidence="9">
    <location>
        <begin position="549"/>
        <end position="551"/>
    </location>
    <ligand>
        <name>substrate</name>
    </ligand>
</feature>
<feature type="binding site" evidence="9">
    <location>
        <position position="554"/>
    </location>
    <ligand>
        <name>substrate</name>
    </ligand>
</feature>
<comment type="function">
    <text evidence="9">Catalyzes the isomerization of sedoheptulose 7-phosphate in D-glycero-D-manno-heptose 7-phosphate.</text>
</comment>